<feature type="region of interest" description="Disordered" evidence="1">
    <location>
        <begin position="254"/>
        <end position="287"/>
    </location>
</feature>
<feature type="region of interest" description="Disordered" evidence="1">
    <location>
        <begin position="157"/>
        <end position="214"/>
    </location>
</feature>
<reference evidence="3" key="2">
    <citation type="journal article" date="2018" name="Plant J.">
        <title>The Sorghum bicolor reference genome: improved assembly, gene annotations, a transcriptome atlas, and signatures of genome organization.</title>
        <authorList>
            <person name="McCormick R.F."/>
            <person name="Truong S.K."/>
            <person name="Sreedasyam A."/>
            <person name="Jenkins J."/>
            <person name="Shu S."/>
            <person name="Sims D."/>
            <person name="Kennedy M."/>
            <person name="Amirebrahimi M."/>
            <person name="Weers B.D."/>
            <person name="McKinley B."/>
            <person name="Mattison A."/>
            <person name="Morishige D.T."/>
            <person name="Grimwood J."/>
            <person name="Schmutz J."/>
            <person name="Mullet J.E."/>
        </authorList>
    </citation>
    <scope>NUCLEOTIDE SEQUENCE [LARGE SCALE GENOMIC DNA]</scope>
    <source>
        <strain evidence="3">cv. BTx623</strain>
    </source>
</reference>
<dbReference type="EMBL" id="CM000762">
    <property type="protein sequence ID" value="OQU86815.1"/>
    <property type="molecule type" value="Genomic_DNA"/>
</dbReference>
<gene>
    <name evidence="2" type="ORF">SORBI_3003G154450</name>
</gene>
<reference evidence="2 3" key="1">
    <citation type="journal article" date="2009" name="Nature">
        <title>The Sorghum bicolor genome and the diversification of grasses.</title>
        <authorList>
            <person name="Paterson A.H."/>
            <person name="Bowers J.E."/>
            <person name="Bruggmann R."/>
            <person name="Dubchak I."/>
            <person name="Grimwood J."/>
            <person name="Gundlach H."/>
            <person name="Haberer G."/>
            <person name="Hellsten U."/>
            <person name="Mitros T."/>
            <person name="Poliakov A."/>
            <person name="Schmutz J."/>
            <person name="Spannagl M."/>
            <person name="Tang H."/>
            <person name="Wang X."/>
            <person name="Wicker T."/>
            <person name="Bharti A.K."/>
            <person name="Chapman J."/>
            <person name="Feltus F.A."/>
            <person name="Gowik U."/>
            <person name="Grigoriev I.V."/>
            <person name="Lyons E."/>
            <person name="Maher C.A."/>
            <person name="Martis M."/>
            <person name="Narechania A."/>
            <person name="Otillar R.P."/>
            <person name="Penning B.W."/>
            <person name="Salamov A.A."/>
            <person name="Wang Y."/>
            <person name="Zhang L."/>
            <person name="Carpita N.C."/>
            <person name="Freeling M."/>
            <person name="Gingle A.R."/>
            <person name="Hash C.T."/>
            <person name="Keller B."/>
            <person name="Klein P."/>
            <person name="Kresovich S."/>
            <person name="McCann M.C."/>
            <person name="Ming R."/>
            <person name="Peterson D.G."/>
            <person name="Mehboob-ur-Rahman"/>
            <person name="Ware D."/>
            <person name="Westhoff P."/>
            <person name="Mayer K.F."/>
            <person name="Messing J."/>
            <person name="Rokhsar D.S."/>
        </authorList>
    </citation>
    <scope>NUCLEOTIDE SEQUENCE [LARGE SCALE GENOMIC DNA]</scope>
    <source>
        <strain evidence="3">cv. BTx623</strain>
    </source>
</reference>
<dbReference type="Proteomes" id="UP000000768">
    <property type="component" value="Chromosome 3"/>
</dbReference>
<feature type="compositionally biased region" description="Polar residues" evidence="1">
    <location>
        <begin position="278"/>
        <end position="287"/>
    </location>
</feature>
<protein>
    <recommendedName>
        <fullName evidence="4">DUF4283 domain-containing protein</fullName>
    </recommendedName>
</protein>
<evidence type="ECO:0000313" key="2">
    <source>
        <dbReference type="EMBL" id="OQU86815.1"/>
    </source>
</evidence>
<dbReference type="PANTHER" id="PTHR33170">
    <property type="entry name" value="DUF4283 DOMAIN-CONTAINING PROTEIN-RELATED"/>
    <property type="match status" value="1"/>
</dbReference>
<name>A0A1W0VXH4_SORBI</name>
<proteinExistence type="predicted"/>
<feature type="compositionally biased region" description="Basic and acidic residues" evidence="1">
    <location>
        <begin position="162"/>
        <end position="214"/>
    </location>
</feature>
<accession>A0A1W0VXH4</accession>
<evidence type="ECO:0000256" key="1">
    <source>
        <dbReference type="SAM" id="MobiDB-lite"/>
    </source>
</evidence>
<keyword evidence="3" id="KW-1185">Reference proteome</keyword>
<evidence type="ECO:0000313" key="3">
    <source>
        <dbReference type="Proteomes" id="UP000000768"/>
    </source>
</evidence>
<dbReference type="Gramene" id="OQU86815">
    <property type="protein sequence ID" value="OQU86815"/>
    <property type="gene ID" value="SORBI_3003G154450"/>
</dbReference>
<sequence>MFRDMYKDLPEAQTTHTQSVGLVTVLEGMATVEKLNEDLRMVVDDKWNYQVKQLFTNEYMDPKATSLLQTCWVKIHNVPTIAREVAAIKGLASLVGQPLVVDELSLIRDEPVRVKINCREPAAIRCVIEIFFNKEGREIKFVAEGFEDKQLIYKGNSSGPGKYDDKRNKRDPGDKEDPKTKRRSDKFERIGKIDKEKDHCHGDSQEDLEEGKKADSGQVIISDVQPIASFHPVFGFQELLVHTGMETGMFDKGVTKEKENQAGTETQEVPEADMEVSLNGNDGDTSQ</sequence>
<organism evidence="2 3">
    <name type="scientific">Sorghum bicolor</name>
    <name type="common">Sorghum</name>
    <name type="synonym">Sorghum vulgare</name>
    <dbReference type="NCBI Taxonomy" id="4558"/>
    <lineage>
        <taxon>Eukaryota</taxon>
        <taxon>Viridiplantae</taxon>
        <taxon>Streptophyta</taxon>
        <taxon>Embryophyta</taxon>
        <taxon>Tracheophyta</taxon>
        <taxon>Spermatophyta</taxon>
        <taxon>Magnoliopsida</taxon>
        <taxon>Liliopsida</taxon>
        <taxon>Poales</taxon>
        <taxon>Poaceae</taxon>
        <taxon>PACMAD clade</taxon>
        <taxon>Panicoideae</taxon>
        <taxon>Andropogonodae</taxon>
        <taxon>Andropogoneae</taxon>
        <taxon>Sorghinae</taxon>
        <taxon>Sorghum</taxon>
    </lineage>
</organism>
<evidence type="ECO:0008006" key="4">
    <source>
        <dbReference type="Google" id="ProtNLM"/>
    </source>
</evidence>
<dbReference type="PANTHER" id="PTHR33170:SF2">
    <property type="entry name" value="OS12G0531500 PROTEIN"/>
    <property type="match status" value="1"/>
</dbReference>
<dbReference type="AlphaFoldDB" id="A0A1W0VXH4"/>